<dbReference type="Proteomes" id="UP000521943">
    <property type="component" value="Unassembled WGS sequence"/>
</dbReference>
<proteinExistence type="predicted"/>
<dbReference type="OrthoDB" id="10643916at2759"/>
<dbReference type="AlphaFoldDB" id="A0A8H6IBA3"/>
<reference evidence="1 2" key="1">
    <citation type="submission" date="2020-07" db="EMBL/GenBank/DDBJ databases">
        <title>Comparative genomics of pyrophilous fungi reveals a link between fire events and developmental genes.</title>
        <authorList>
            <consortium name="DOE Joint Genome Institute"/>
            <person name="Steindorff A.S."/>
            <person name="Carver A."/>
            <person name="Calhoun S."/>
            <person name="Stillman K."/>
            <person name="Liu H."/>
            <person name="Lipzen A."/>
            <person name="Pangilinan J."/>
            <person name="Labutti K."/>
            <person name="Bruns T.D."/>
            <person name="Grigoriev I.V."/>
        </authorList>
    </citation>
    <scope>NUCLEOTIDE SEQUENCE [LARGE SCALE GENOMIC DNA]</scope>
    <source>
        <strain evidence="1 2">CBS 144469</strain>
    </source>
</reference>
<comment type="caution">
    <text evidence="1">The sequence shown here is derived from an EMBL/GenBank/DDBJ whole genome shotgun (WGS) entry which is preliminary data.</text>
</comment>
<keyword evidence="2" id="KW-1185">Reference proteome</keyword>
<sequence length="192" mass="21333">MLVDRKGEFVNKHWCVADFLFGVDILIPAECEPSPHRERGGKMGLEPMQRGNRMSYSTEVDKGGSGALLARVHWNNGWTVTQTWTALGRLFGGTRPSISTQSARPGQMLFPKTGLHSARRLCAALPSFAADPFPSHPRRLPYAVVPSIAHGRRRRSRSIARGVRFCAGLYAPFAHEWIARLLAMINSLHVSM</sequence>
<evidence type="ECO:0000313" key="1">
    <source>
        <dbReference type="EMBL" id="KAF6761309.1"/>
    </source>
</evidence>
<organism evidence="1 2">
    <name type="scientific">Ephemerocybe angulata</name>
    <dbReference type="NCBI Taxonomy" id="980116"/>
    <lineage>
        <taxon>Eukaryota</taxon>
        <taxon>Fungi</taxon>
        <taxon>Dikarya</taxon>
        <taxon>Basidiomycota</taxon>
        <taxon>Agaricomycotina</taxon>
        <taxon>Agaricomycetes</taxon>
        <taxon>Agaricomycetidae</taxon>
        <taxon>Agaricales</taxon>
        <taxon>Agaricineae</taxon>
        <taxon>Psathyrellaceae</taxon>
        <taxon>Ephemerocybe</taxon>
    </lineage>
</organism>
<evidence type="ECO:0000313" key="2">
    <source>
        <dbReference type="Proteomes" id="UP000521943"/>
    </source>
</evidence>
<dbReference type="EMBL" id="JACGCI010000010">
    <property type="protein sequence ID" value="KAF6761309.1"/>
    <property type="molecule type" value="Genomic_DNA"/>
</dbReference>
<name>A0A8H6IBA3_9AGAR</name>
<protein>
    <submittedName>
        <fullName evidence="1">Uncharacterized protein</fullName>
    </submittedName>
</protein>
<accession>A0A8H6IBA3</accession>
<gene>
    <name evidence="1" type="ORF">DFP72DRAFT_880690</name>
</gene>